<feature type="domain" description="Thioredoxin" evidence="3">
    <location>
        <begin position="35"/>
        <end position="194"/>
    </location>
</feature>
<dbReference type="InterPro" id="IPR003782">
    <property type="entry name" value="SCO1/SenC"/>
</dbReference>
<dbReference type="Proteomes" id="UP001595973">
    <property type="component" value="Unassembled WGS sequence"/>
</dbReference>
<dbReference type="PANTHER" id="PTHR12151:SF25">
    <property type="entry name" value="LINALOOL DEHYDRATASE_ISOMERASE DOMAIN-CONTAINING PROTEIN"/>
    <property type="match status" value="1"/>
</dbReference>
<evidence type="ECO:0000256" key="1">
    <source>
        <dbReference type="ARBA" id="ARBA00010996"/>
    </source>
</evidence>
<proteinExistence type="inferred from homology"/>
<dbReference type="SUPFAM" id="SSF52833">
    <property type="entry name" value="Thioredoxin-like"/>
    <property type="match status" value="1"/>
</dbReference>
<dbReference type="InterPro" id="IPR036249">
    <property type="entry name" value="Thioredoxin-like_sf"/>
</dbReference>
<dbReference type="InterPro" id="IPR013766">
    <property type="entry name" value="Thioredoxin_domain"/>
</dbReference>
<evidence type="ECO:0000313" key="4">
    <source>
        <dbReference type="EMBL" id="MFC4669247.1"/>
    </source>
</evidence>
<evidence type="ECO:0000313" key="5">
    <source>
        <dbReference type="Proteomes" id="UP001595973"/>
    </source>
</evidence>
<keyword evidence="5" id="KW-1185">Reference proteome</keyword>
<dbReference type="Gene3D" id="3.40.30.10">
    <property type="entry name" value="Glutaredoxin"/>
    <property type="match status" value="1"/>
</dbReference>
<dbReference type="RefSeq" id="WP_380717659.1">
    <property type="nucleotide sequence ID" value="NZ_JBHSGI010000009.1"/>
</dbReference>
<evidence type="ECO:0000256" key="2">
    <source>
        <dbReference type="ARBA" id="ARBA00023008"/>
    </source>
</evidence>
<keyword evidence="2" id="KW-0186">Copper</keyword>
<protein>
    <submittedName>
        <fullName evidence="4">SCO family protein</fullName>
    </submittedName>
</protein>
<evidence type="ECO:0000259" key="3">
    <source>
        <dbReference type="PROSITE" id="PS51352"/>
    </source>
</evidence>
<accession>A0ABV9KGM0</accession>
<dbReference type="PANTHER" id="PTHR12151">
    <property type="entry name" value="ELECTRON TRANSPORT PROTIN SCO1/SENC FAMILY MEMBER"/>
    <property type="match status" value="1"/>
</dbReference>
<comment type="caution">
    <text evidence="4">The sequence shown here is derived from an EMBL/GenBank/DDBJ whole genome shotgun (WGS) entry which is preliminary data.</text>
</comment>
<sequence length="195" mass="21723">MTTRTLRFALWALVFLALAAVVWVRWVQPMFEKSVALTIGPGDYHLTTTTGELFTEDTLKGKPSAVFFGFTHCPEVCPTTLGDIATWQEELGEGNQLRVYFVTVDPERDTIDQLREYVSWAPGVVGVSGTPEEIAKAIAAFRIFARKVPLDNGGYTMDHSANVLLFDKDGQLFEPIAYQEGFDRAVAKIRRMQAG</sequence>
<comment type="similarity">
    <text evidence="1">Belongs to the SCO1/2 family.</text>
</comment>
<dbReference type="CDD" id="cd02968">
    <property type="entry name" value="SCO"/>
    <property type="match status" value="1"/>
</dbReference>
<name>A0ABV9KGM0_9RHOB</name>
<dbReference type="Pfam" id="PF02630">
    <property type="entry name" value="SCO1-SenC"/>
    <property type="match status" value="1"/>
</dbReference>
<dbReference type="EMBL" id="JBHSGI010000009">
    <property type="protein sequence ID" value="MFC4669247.1"/>
    <property type="molecule type" value="Genomic_DNA"/>
</dbReference>
<dbReference type="PROSITE" id="PS51352">
    <property type="entry name" value="THIOREDOXIN_2"/>
    <property type="match status" value="1"/>
</dbReference>
<reference evidence="5" key="1">
    <citation type="journal article" date="2019" name="Int. J. Syst. Evol. Microbiol.">
        <title>The Global Catalogue of Microorganisms (GCM) 10K type strain sequencing project: providing services to taxonomists for standard genome sequencing and annotation.</title>
        <authorList>
            <consortium name="The Broad Institute Genomics Platform"/>
            <consortium name="The Broad Institute Genome Sequencing Center for Infectious Disease"/>
            <person name="Wu L."/>
            <person name="Ma J."/>
        </authorList>
    </citation>
    <scope>NUCLEOTIDE SEQUENCE [LARGE SCALE GENOMIC DNA]</scope>
    <source>
        <strain evidence="5">CGMCC 4.7283</strain>
    </source>
</reference>
<gene>
    <name evidence="4" type="ORF">ACFO5X_11830</name>
</gene>
<organism evidence="4 5">
    <name type="scientific">Seohaeicola nanhaiensis</name>
    <dbReference type="NCBI Taxonomy" id="1387282"/>
    <lineage>
        <taxon>Bacteria</taxon>
        <taxon>Pseudomonadati</taxon>
        <taxon>Pseudomonadota</taxon>
        <taxon>Alphaproteobacteria</taxon>
        <taxon>Rhodobacterales</taxon>
        <taxon>Roseobacteraceae</taxon>
        <taxon>Seohaeicola</taxon>
    </lineage>
</organism>